<evidence type="ECO:0000313" key="1">
    <source>
        <dbReference type="EMBL" id="GET01364.1"/>
    </source>
</evidence>
<dbReference type="AlphaFoldDB" id="A0A8H3M637"/>
<gene>
    <name evidence="1" type="ORF">RCL2_002777500</name>
</gene>
<sequence length="275" mass="30915">MYSNYSEKIISKMLMEPNCIVLEETSVARTFTVCACDKNDNELKDLTEEQICKDSEQLAPITHFKKYFLDQNAIDKSLIFVQVPVTGSHKRVKMTKENFYIKPKKLVENLGKRIIEGKFLCFMDIDKVAKRPLGIITNGGLSEFWRSVCVKVGSVIPNYVDGASFFTEKEKIEATSLRVLRDQRGQTSVVHSIVLVGTEVIKDFLLAVAQKSKDSTSIISPFSAERVFNSVRFTSLEVSELLAQYAKENRYEIDVDGIAADVYSLTLGRKGLIGA</sequence>
<dbReference type="EMBL" id="BLAL01000298">
    <property type="protein sequence ID" value="GET01364.1"/>
    <property type="molecule type" value="Genomic_DNA"/>
</dbReference>
<reference evidence="1" key="1">
    <citation type="submission" date="2019-10" db="EMBL/GenBank/DDBJ databases">
        <title>Conservation and host-specific expression of non-tandemly repeated heterogenous ribosome RNA gene in arbuscular mycorrhizal fungi.</title>
        <authorList>
            <person name="Maeda T."/>
            <person name="Kobayashi Y."/>
            <person name="Nakagawa T."/>
            <person name="Ezawa T."/>
            <person name="Yamaguchi K."/>
            <person name="Bino T."/>
            <person name="Nishimoto Y."/>
            <person name="Shigenobu S."/>
            <person name="Kawaguchi M."/>
        </authorList>
    </citation>
    <scope>NUCLEOTIDE SEQUENCE</scope>
    <source>
        <strain evidence="1">HR1</strain>
    </source>
</reference>
<evidence type="ECO:0000313" key="2">
    <source>
        <dbReference type="Proteomes" id="UP000615446"/>
    </source>
</evidence>
<protein>
    <submittedName>
        <fullName evidence="1">Uncharacterized protein</fullName>
    </submittedName>
</protein>
<organism evidence="1 2">
    <name type="scientific">Rhizophagus clarus</name>
    <dbReference type="NCBI Taxonomy" id="94130"/>
    <lineage>
        <taxon>Eukaryota</taxon>
        <taxon>Fungi</taxon>
        <taxon>Fungi incertae sedis</taxon>
        <taxon>Mucoromycota</taxon>
        <taxon>Glomeromycotina</taxon>
        <taxon>Glomeromycetes</taxon>
        <taxon>Glomerales</taxon>
        <taxon>Glomeraceae</taxon>
        <taxon>Rhizophagus</taxon>
    </lineage>
</organism>
<name>A0A8H3M637_9GLOM</name>
<comment type="caution">
    <text evidence="1">The sequence shown here is derived from an EMBL/GenBank/DDBJ whole genome shotgun (WGS) entry which is preliminary data.</text>
</comment>
<accession>A0A8H3M637</accession>
<dbReference type="Proteomes" id="UP000615446">
    <property type="component" value="Unassembled WGS sequence"/>
</dbReference>
<dbReference type="OrthoDB" id="2387658at2759"/>
<proteinExistence type="predicted"/>